<dbReference type="InterPro" id="IPR005493">
    <property type="entry name" value="RraA/RraA-like"/>
</dbReference>
<dbReference type="AlphaFoldDB" id="A0A381WZW7"/>
<dbReference type="CDD" id="cd16841">
    <property type="entry name" value="RraA_family"/>
    <property type="match status" value="1"/>
</dbReference>
<reference evidence="1" key="1">
    <citation type="submission" date="2018-05" db="EMBL/GenBank/DDBJ databases">
        <authorList>
            <person name="Lanie J.A."/>
            <person name="Ng W.-L."/>
            <person name="Kazmierczak K.M."/>
            <person name="Andrzejewski T.M."/>
            <person name="Davidsen T.M."/>
            <person name="Wayne K.J."/>
            <person name="Tettelin H."/>
            <person name="Glass J.I."/>
            <person name="Rusch D."/>
            <person name="Podicherti R."/>
            <person name="Tsui H.-C.T."/>
            <person name="Winkler M.E."/>
        </authorList>
    </citation>
    <scope>NUCLEOTIDE SEQUENCE</scope>
</reference>
<dbReference type="PANTHER" id="PTHR33254">
    <property type="entry name" value="4-HYDROXY-4-METHYL-2-OXOGLUTARATE ALDOLASE 3-RELATED"/>
    <property type="match status" value="1"/>
</dbReference>
<dbReference type="SUPFAM" id="SSF89562">
    <property type="entry name" value="RraA-like"/>
    <property type="match status" value="1"/>
</dbReference>
<evidence type="ECO:0000313" key="1">
    <source>
        <dbReference type="EMBL" id="SVA58079.1"/>
    </source>
</evidence>
<dbReference type="Pfam" id="PF03737">
    <property type="entry name" value="RraA-like"/>
    <property type="match status" value="1"/>
</dbReference>
<gene>
    <name evidence="1" type="ORF">METZ01_LOCUS110933</name>
</gene>
<evidence type="ECO:0008006" key="2">
    <source>
        <dbReference type="Google" id="ProtNLM"/>
    </source>
</evidence>
<dbReference type="InterPro" id="IPR036704">
    <property type="entry name" value="RraA/RraA-like_sf"/>
</dbReference>
<dbReference type="Gene3D" id="3.50.30.40">
    <property type="entry name" value="Ribonuclease E inhibitor RraA/RraA-like"/>
    <property type="match status" value="1"/>
</dbReference>
<accession>A0A381WZW7</accession>
<name>A0A381WZW7_9ZZZZ</name>
<protein>
    <recommendedName>
        <fullName evidence="2">RraA family protein</fullName>
    </recommendedName>
</protein>
<dbReference type="PANTHER" id="PTHR33254:SF4">
    <property type="entry name" value="4-HYDROXY-4-METHYL-2-OXOGLUTARATE ALDOLASE 3-RELATED"/>
    <property type="match status" value="1"/>
</dbReference>
<feature type="non-terminal residue" evidence="1">
    <location>
        <position position="181"/>
    </location>
</feature>
<feature type="non-terminal residue" evidence="1">
    <location>
        <position position="1"/>
    </location>
</feature>
<proteinExistence type="predicted"/>
<dbReference type="EMBL" id="UINC01013444">
    <property type="protein sequence ID" value="SVA58079.1"/>
    <property type="molecule type" value="Genomic_DNA"/>
</dbReference>
<organism evidence="1">
    <name type="scientific">marine metagenome</name>
    <dbReference type="NCBI Taxonomy" id="408172"/>
    <lineage>
        <taxon>unclassified sequences</taxon>
        <taxon>metagenomes</taxon>
        <taxon>ecological metagenomes</taxon>
    </lineage>
</organism>
<sequence length="181" mass="20102">VSSQKNKYKQENGFLYVLSTQENFMSNIMKDEDRVLFEKLSNISIDTISGLLMGMGYPDTYIEEIMPITSGTNMVGRARTLRYLPVRQDLSDQMTNRYRFSLLHHAIENIEPGDVLMVDAGGCTGSGFIGDVMLSRMIVLGGAGIVVDGAIRDLTVVRDMGYPIYTRGVHAAVSQRRLIAV</sequence>